<reference evidence="1 2" key="1">
    <citation type="submission" date="2014-09" db="EMBL/GenBank/DDBJ databases">
        <authorList>
            <person name="Grob C."/>
            <person name="Taubert M."/>
            <person name="Howat A.M."/>
            <person name="Burns O.J."/>
            <person name="Dixon J.L."/>
            <person name="Chen Y."/>
            <person name="Murrell J.C."/>
        </authorList>
    </citation>
    <scope>NUCLEOTIDE SEQUENCE [LARGE SCALE GENOMIC DNA]</scope>
    <source>
        <strain evidence="1">L4</strain>
    </source>
</reference>
<dbReference type="EMBL" id="JRQD01000001">
    <property type="protein sequence ID" value="KGM07970.1"/>
    <property type="molecule type" value="Genomic_DNA"/>
</dbReference>
<organism evidence="1 2">
    <name type="scientific">Methylophaga thiooxydans</name>
    <dbReference type="NCBI Taxonomy" id="392484"/>
    <lineage>
        <taxon>Bacteria</taxon>
        <taxon>Pseudomonadati</taxon>
        <taxon>Pseudomonadota</taxon>
        <taxon>Gammaproteobacteria</taxon>
        <taxon>Thiotrichales</taxon>
        <taxon>Piscirickettsiaceae</taxon>
        <taxon>Methylophaga</taxon>
    </lineage>
</organism>
<protein>
    <submittedName>
        <fullName evidence="1">Uncharacterized protein</fullName>
    </submittedName>
</protein>
<name>A0A0A0BJB2_9GAMM</name>
<dbReference type="AlphaFoldDB" id="A0A0A0BJB2"/>
<proteinExistence type="predicted"/>
<sequence length="45" mass="4883">MRTKKFVLSTLAIVVLLLASTMLHNVYAGKPIISLNAPVSFPVDI</sequence>
<dbReference type="Proteomes" id="UP000029999">
    <property type="component" value="Unassembled WGS sequence"/>
</dbReference>
<comment type="caution">
    <text evidence="1">The sequence shown here is derived from an EMBL/GenBank/DDBJ whole genome shotgun (WGS) entry which is preliminary data.</text>
</comment>
<dbReference type="RefSeq" id="WP_281085101.1">
    <property type="nucleotide sequence ID" value="NZ_JRQD01000001.1"/>
</dbReference>
<gene>
    <name evidence="1" type="ORF">LP43_0388</name>
</gene>
<accession>A0A0A0BJB2</accession>
<evidence type="ECO:0000313" key="1">
    <source>
        <dbReference type="EMBL" id="KGM07970.1"/>
    </source>
</evidence>
<evidence type="ECO:0000313" key="2">
    <source>
        <dbReference type="Proteomes" id="UP000029999"/>
    </source>
</evidence>